<dbReference type="InterPro" id="IPR036374">
    <property type="entry name" value="OxRdtase_Mopterin-bd_sf"/>
</dbReference>
<dbReference type="GO" id="GO:0020037">
    <property type="term" value="F:heme binding"/>
    <property type="evidence" value="ECO:0007669"/>
    <property type="project" value="TreeGrafter"/>
</dbReference>
<feature type="region of interest" description="Disordered" evidence="1">
    <location>
        <begin position="147"/>
        <end position="190"/>
    </location>
</feature>
<dbReference type="AlphaFoldDB" id="A0A4R8CP45"/>
<keyword evidence="2" id="KW-1133">Transmembrane helix</keyword>
<evidence type="ECO:0000313" key="4">
    <source>
        <dbReference type="EMBL" id="TDW77920.1"/>
    </source>
</evidence>
<organism evidence="4 5">
    <name type="scientific">Kribbella pratensis</name>
    <dbReference type="NCBI Taxonomy" id="2512112"/>
    <lineage>
        <taxon>Bacteria</taxon>
        <taxon>Bacillati</taxon>
        <taxon>Actinomycetota</taxon>
        <taxon>Actinomycetes</taxon>
        <taxon>Propionibacteriales</taxon>
        <taxon>Kribbellaceae</taxon>
        <taxon>Kribbella</taxon>
    </lineage>
</organism>
<evidence type="ECO:0000256" key="1">
    <source>
        <dbReference type="SAM" id="MobiDB-lite"/>
    </source>
</evidence>
<keyword evidence="2" id="KW-0812">Transmembrane</keyword>
<feature type="transmembrane region" description="Helical" evidence="2">
    <location>
        <begin position="66"/>
        <end position="85"/>
    </location>
</feature>
<protein>
    <submittedName>
        <fullName evidence="4">DMSO/TMAO reductase YedYZ molybdopterin-dependent catalytic subunit</fullName>
    </submittedName>
</protein>
<dbReference type="PANTHER" id="PTHR19372">
    <property type="entry name" value="SULFITE REDUCTASE"/>
    <property type="match status" value="1"/>
</dbReference>
<dbReference type="Gene3D" id="3.90.420.10">
    <property type="entry name" value="Oxidoreductase, molybdopterin-binding domain"/>
    <property type="match status" value="1"/>
</dbReference>
<dbReference type="SUPFAM" id="SSF56524">
    <property type="entry name" value="Oxidoreductase molybdopterin-binding domain"/>
    <property type="match status" value="1"/>
</dbReference>
<dbReference type="Gene3D" id="2.60.40.650">
    <property type="match status" value="1"/>
</dbReference>
<dbReference type="InterPro" id="IPR014756">
    <property type="entry name" value="Ig_E-set"/>
</dbReference>
<evidence type="ECO:0000256" key="2">
    <source>
        <dbReference type="SAM" id="Phobius"/>
    </source>
</evidence>
<reference evidence="4 5" key="1">
    <citation type="submission" date="2019-03" db="EMBL/GenBank/DDBJ databases">
        <title>Genomic Encyclopedia of Type Strains, Phase III (KMG-III): the genomes of soil and plant-associated and newly described type strains.</title>
        <authorList>
            <person name="Whitman W."/>
        </authorList>
    </citation>
    <scope>NUCLEOTIDE SEQUENCE [LARGE SCALE GENOMIC DNA]</scope>
    <source>
        <strain evidence="4 5">VKM Ac-2573</strain>
    </source>
</reference>
<keyword evidence="2" id="KW-0472">Membrane</keyword>
<feature type="transmembrane region" description="Helical" evidence="2">
    <location>
        <begin position="122"/>
        <end position="140"/>
    </location>
</feature>
<dbReference type="OrthoDB" id="9795587at2"/>
<dbReference type="GO" id="GO:0006790">
    <property type="term" value="P:sulfur compound metabolic process"/>
    <property type="evidence" value="ECO:0007669"/>
    <property type="project" value="TreeGrafter"/>
</dbReference>
<comment type="caution">
    <text evidence="4">The sequence shown here is derived from an EMBL/GenBank/DDBJ whole genome shotgun (WGS) entry which is preliminary data.</text>
</comment>
<feature type="domain" description="Oxidoreductase molybdopterin-binding" evidence="3">
    <location>
        <begin position="273"/>
        <end position="419"/>
    </location>
</feature>
<proteinExistence type="predicted"/>
<dbReference type="EMBL" id="SODP01000001">
    <property type="protein sequence ID" value="TDW77920.1"/>
    <property type="molecule type" value="Genomic_DNA"/>
</dbReference>
<gene>
    <name evidence="4" type="ORF">EV653_3099</name>
</gene>
<accession>A0A4R8CP45</accession>
<dbReference type="Pfam" id="PF00174">
    <property type="entry name" value="Oxidored_molyb"/>
    <property type="match status" value="1"/>
</dbReference>
<dbReference type="SUPFAM" id="SSF81296">
    <property type="entry name" value="E set domains"/>
    <property type="match status" value="1"/>
</dbReference>
<evidence type="ECO:0000313" key="5">
    <source>
        <dbReference type="Proteomes" id="UP000295146"/>
    </source>
</evidence>
<evidence type="ECO:0000259" key="3">
    <source>
        <dbReference type="Pfam" id="PF00174"/>
    </source>
</evidence>
<keyword evidence="5" id="KW-1185">Reference proteome</keyword>
<dbReference type="PANTHER" id="PTHR19372:SF7">
    <property type="entry name" value="SULFITE OXIDASE, MITOCHONDRIAL"/>
    <property type="match status" value="1"/>
</dbReference>
<dbReference type="InterPro" id="IPR000572">
    <property type="entry name" value="OxRdtase_Mopterin-bd_dom"/>
</dbReference>
<dbReference type="GO" id="GO:0043546">
    <property type="term" value="F:molybdopterin cofactor binding"/>
    <property type="evidence" value="ECO:0007669"/>
    <property type="project" value="TreeGrafter"/>
</dbReference>
<feature type="region of interest" description="Disordered" evidence="1">
    <location>
        <begin position="520"/>
        <end position="546"/>
    </location>
</feature>
<sequence length="546" mass="56827">MLRRRVRAGFGGLVAAGAGLGLGELAAALVGGTSPVVGVGTQLIDLAPGPAKDWAVKNLGTADKPILVGGVLFAVAIFALLAGTVGASRPRLAVVLTIGLGVLAILAAATGRTLATNPLTRLLPGVVTLIVATVGIVLILRALGPPPSPRAVGSAGPDETSTDDARPSNPLRPGRTDSEPVPTAGGSASDVPGFDRRRFLVTALSIGAAGAAGLAVSRLVPGGVDEATRAAVKVPAPGSPAQALPAGVSGDVAGVSRFFTPNKSFYRVDTLLTVPKVDPRNWELRIHGMVDRELRLNLADLLDRHLIERDITLTCVSNEVGGPYVGNARWIGVPIAEILREAGVQDGADAVRSTSVDGLTIGTPLTALTDGRDAMFAVAMNGEPLPFAHGFPVRMVVPGLYGYVSATKWIVDFEVTRFADFSAYWTDRGWSVEAPIKTASRIDVPKGFATIKAGPAVAAGVAWAQRRGISKVEVQVDDGPWRPAKLAAEDSIDTWRQWTFRWNATPGNHKLTVRATDAEGHLQTADRAAPRPNGSSGLHNTLVMVE</sequence>
<dbReference type="Proteomes" id="UP000295146">
    <property type="component" value="Unassembled WGS sequence"/>
</dbReference>
<name>A0A4R8CP45_9ACTN</name>
<dbReference type="GO" id="GO:0008482">
    <property type="term" value="F:sulfite oxidase activity"/>
    <property type="evidence" value="ECO:0007669"/>
    <property type="project" value="TreeGrafter"/>
</dbReference>
<feature type="transmembrane region" description="Helical" evidence="2">
    <location>
        <begin position="92"/>
        <end position="110"/>
    </location>
</feature>